<proteinExistence type="predicted"/>
<dbReference type="GO" id="GO:0004674">
    <property type="term" value="F:protein serine/threonine kinase activity"/>
    <property type="evidence" value="ECO:0007669"/>
    <property type="project" value="InterPro"/>
</dbReference>
<evidence type="ECO:0000259" key="1">
    <source>
        <dbReference type="Pfam" id="PF12063"/>
    </source>
</evidence>
<keyword evidence="3" id="KW-1185">Reference proteome</keyword>
<accession>A0A183JAM9</accession>
<dbReference type="Proteomes" id="UP000270296">
    <property type="component" value="Unassembled WGS sequence"/>
</dbReference>
<evidence type="ECO:0000313" key="3">
    <source>
        <dbReference type="Proteomes" id="UP000270296"/>
    </source>
</evidence>
<evidence type="ECO:0000313" key="4">
    <source>
        <dbReference type="WBParaSite" id="SBAD_0001334001-mRNA-1"/>
    </source>
</evidence>
<name>A0A183JAM9_9BILA</name>
<protein>
    <submittedName>
        <fullName evidence="4">Non-specific serine/threonine protein kinase</fullName>
    </submittedName>
</protein>
<gene>
    <name evidence="2" type="ORF">SBAD_LOCUS12927</name>
</gene>
<dbReference type="InterPro" id="IPR022708">
    <property type="entry name" value="Atg1-like_tMIT"/>
</dbReference>
<dbReference type="OrthoDB" id="346907at2759"/>
<evidence type="ECO:0000313" key="2">
    <source>
        <dbReference type="EMBL" id="VDP52750.1"/>
    </source>
</evidence>
<reference evidence="4" key="1">
    <citation type="submission" date="2016-06" db="UniProtKB">
        <authorList>
            <consortium name="WormBaseParasite"/>
        </authorList>
    </citation>
    <scope>IDENTIFICATION</scope>
</reference>
<dbReference type="EMBL" id="UZAM01019375">
    <property type="protein sequence ID" value="VDP52750.1"/>
    <property type="molecule type" value="Genomic_DNA"/>
</dbReference>
<dbReference type="Pfam" id="PF12063">
    <property type="entry name" value="ATG1-like_MIT1"/>
    <property type="match status" value="1"/>
</dbReference>
<feature type="domain" description="Serine/threonine-protein kinase Atg1-like tMIT" evidence="1">
    <location>
        <begin position="177"/>
        <end position="231"/>
    </location>
</feature>
<reference evidence="2 3" key="2">
    <citation type="submission" date="2018-11" db="EMBL/GenBank/DDBJ databases">
        <authorList>
            <consortium name="Pathogen Informatics"/>
        </authorList>
    </citation>
    <scope>NUCLEOTIDE SEQUENCE [LARGE SCALE GENOMIC DNA]</scope>
</reference>
<dbReference type="AlphaFoldDB" id="A0A183JAM9"/>
<sequence length="297" mass="33220">MVGCCTGRLETLGSLPLILSDDDSSDEEIKPLRFGCTDQNSNVQNSQEMASLSDELSSGQAKSPLCNTGGHDLLDILREHRTLKQDYLESKLENELFPPVPSSFVRSSYPPPELKAETLLDRDHNEVLAKLNFALQLVEILVNLANIRASPLSAILHSRKLSNLDREVTVNESYRRVEQIVIFVRALHMLASSLQLAQQEIAAKRLCLSPAVKQVLNRLNERYHTCLMKSQELVSLGLPGSSAELPLVCAEKLMYNYALELCQTAALDELFGNPHLVRLFSCLLCVFYCLLCQRCFL</sequence>
<organism evidence="4">
    <name type="scientific">Soboliphyme baturini</name>
    <dbReference type="NCBI Taxonomy" id="241478"/>
    <lineage>
        <taxon>Eukaryota</taxon>
        <taxon>Metazoa</taxon>
        <taxon>Ecdysozoa</taxon>
        <taxon>Nematoda</taxon>
        <taxon>Enoplea</taxon>
        <taxon>Dorylaimia</taxon>
        <taxon>Dioctophymatida</taxon>
        <taxon>Dioctophymatoidea</taxon>
        <taxon>Soboliphymatidae</taxon>
        <taxon>Soboliphyme</taxon>
    </lineage>
</organism>
<dbReference type="WBParaSite" id="SBAD_0001334001-mRNA-1">
    <property type="protein sequence ID" value="SBAD_0001334001-mRNA-1"/>
    <property type="gene ID" value="SBAD_0001334001"/>
</dbReference>